<keyword evidence="4" id="KW-0472">Membrane</keyword>
<dbReference type="PANTHER" id="PTHR24061:SF544">
    <property type="entry name" value="VOMERONASAL TYPE-2 RECEPTOR 26"/>
    <property type="match status" value="1"/>
</dbReference>
<dbReference type="PANTHER" id="PTHR24061">
    <property type="entry name" value="CALCIUM-SENSING RECEPTOR-RELATED"/>
    <property type="match status" value="1"/>
</dbReference>
<evidence type="ECO:0000256" key="7">
    <source>
        <dbReference type="SAM" id="SignalP"/>
    </source>
</evidence>
<dbReference type="GO" id="GO:0004930">
    <property type="term" value="F:G protein-coupled receptor activity"/>
    <property type="evidence" value="ECO:0007669"/>
    <property type="project" value="InterPro"/>
</dbReference>
<keyword evidence="7" id="KW-0732">Signal</keyword>
<protein>
    <recommendedName>
        <fullName evidence="8">Receptor ligand binding region domain-containing protein</fullName>
    </recommendedName>
</protein>
<dbReference type="Pfam" id="PF01094">
    <property type="entry name" value="ANF_receptor"/>
    <property type="match status" value="1"/>
</dbReference>
<dbReference type="FunFam" id="3.40.50.2300:FF:000866">
    <property type="match status" value="1"/>
</dbReference>
<dbReference type="PRINTS" id="PR00248">
    <property type="entry name" value="GPCRMGR"/>
</dbReference>
<evidence type="ECO:0000256" key="1">
    <source>
        <dbReference type="ARBA" id="ARBA00004141"/>
    </source>
</evidence>
<reference evidence="9" key="1">
    <citation type="submission" date="2009-11" db="EMBL/GenBank/DDBJ databases">
        <authorList>
            <consortium name="US DOE Joint Genome Institute (JGI-PGF)"/>
            <person name="Ottilar R."/>
            <person name="Schmutz J."/>
            <person name="Salamov A."/>
            <person name="Cheng J.F."/>
            <person name="Lucas S."/>
            <person name="Pitluck S."/>
            <person name="Gundlach H."/>
            <person name="Guo Y."/>
            <person name="Haberer G."/>
            <person name="Nasrallah J."/>
            <person name="Mayer K.F.X."/>
            <person name="van de Peer Y."/>
            <person name="Weigel D."/>
            <person name="Grigoriev I.V."/>
        </authorList>
    </citation>
    <scope>NUCLEOTIDE SEQUENCE</scope>
    <source>
        <strain evidence="9">Nigerian</strain>
    </source>
</reference>
<evidence type="ECO:0000256" key="3">
    <source>
        <dbReference type="ARBA" id="ARBA00022989"/>
    </source>
</evidence>
<dbReference type="GO" id="GO:0016020">
    <property type="term" value="C:membrane"/>
    <property type="evidence" value="ECO:0007669"/>
    <property type="project" value="UniProtKB-SubCell"/>
</dbReference>
<evidence type="ECO:0000256" key="2">
    <source>
        <dbReference type="ARBA" id="ARBA00022692"/>
    </source>
</evidence>
<evidence type="ECO:0000313" key="9">
    <source>
        <dbReference type="EMBL" id="OCA19737.1"/>
    </source>
</evidence>
<dbReference type="InterPro" id="IPR000337">
    <property type="entry name" value="GPCR_3"/>
</dbReference>
<proteinExistence type="predicted"/>
<keyword evidence="5" id="KW-0675">Receptor</keyword>
<comment type="subcellular location">
    <subcellularLocation>
        <location evidence="1">Membrane</location>
        <topology evidence="1">Multi-pass membrane protein</topology>
    </subcellularLocation>
</comment>
<dbReference type="InterPro" id="IPR001828">
    <property type="entry name" value="ANF_lig-bd_rcpt"/>
</dbReference>
<sequence>MFILTVFLCVYSVAMDSHLSPSAGCALKTERYTTNVKQGDLIIAAFLQLNDIFITGPYYRSHSDKVSCSVSVFPYYRHYLAFIFAVEEINRSSWILPNITLGYQIFNSCGATTKSVTGALSAISGKQQNVPNFSCWGNSKVISYGAMDPVFNPLSASRIRHFGSP</sequence>
<feature type="non-terminal residue" evidence="9">
    <location>
        <position position="165"/>
    </location>
</feature>
<evidence type="ECO:0000256" key="5">
    <source>
        <dbReference type="ARBA" id="ARBA00023170"/>
    </source>
</evidence>
<evidence type="ECO:0000259" key="8">
    <source>
        <dbReference type="Pfam" id="PF01094"/>
    </source>
</evidence>
<dbReference type="Gene3D" id="3.40.50.2300">
    <property type="match status" value="1"/>
</dbReference>
<accession>A0A1B8Y9P7</accession>
<organism evidence="9">
    <name type="scientific">Xenopus tropicalis</name>
    <name type="common">Western clawed frog</name>
    <name type="synonym">Silurana tropicalis</name>
    <dbReference type="NCBI Taxonomy" id="8364"/>
    <lineage>
        <taxon>Eukaryota</taxon>
        <taxon>Metazoa</taxon>
        <taxon>Chordata</taxon>
        <taxon>Craniata</taxon>
        <taxon>Vertebrata</taxon>
        <taxon>Euteleostomi</taxon>
        <taxon>Amphibia</taxon>
        <taxon>Batrachia</taxon>
        <taxon>Anura</taxon>
        <taxon>Pipoidea</taxon>
        <taxon>Pipidae</taxon>
        <taxon>Xenopodinae</taxon>
        <taxon>Xenopus</taxon>
        <taxon>Silurana</taxon>
    </lineage>
</organism>
<feature type="chain" id="PRO_5008619642" description="Receptor ligand binding region domain-containing protein" evidence="7">
    <location>
        <begin position="17"/>
        <end position="165"/>
    </location>
</feature>
<name>A0A1B8Y9P7_XENTR</name>
<reference evidence="9" key="3">
    <citation type="submission" date="2016-05" db="EMBL/GenBank/DDBJ databases">
        <title>WGS assembly of Xenopus tropicalis.</title>
        <authorList>
            <person name="Sessions A."/>
            <person name="Jenkins J."/>
            <person name="Mitros T."/>
            <person name="Lyons J.T."/>
            <person name="Dichmann D.S."/>
            <person name="Robert J."/>
            <person name="Harland R.M."/>
            <person name="Rokhsar D.S."/>
        </authorList>
    </citation>
    <scope>NUCLEOTIDE SEQUENCE</scope>
    <source>
        <strain evidence="9">Nigerian</strain>
    </source>
</reference>
<evidence type="ECO:0000256" key="4">
    <source>
        <dbReference type="ARBA" id="ARBA00023136"/>
    </source>
</evidence>
<keyword evidence="2" id="KW-0812">Transmembrane</keyword>
<feature type="signal peptide" evidence="7">
    <location>
        <begin position="1"/>
        <end position="16"/>
    </location>
</feature>
<dbReference type="SUPFAM" id="SSF53822">
    <property type="entry name" value="Periplasmic binding protein-like I"/>
    <property type="match status" value="1"/>
</dbReference>
<evidence type="ECO:0000256" key="6">
    <source>
        <dbReference type="ARBA" id="ARBA00023180"/>
    </source>
</evidence>
<gene>
    <name evidence="9" type="ORF">XENTR_v900283251mg</name>
</gene>
<dbReference type="AlphaFoldDB" id="A0A1B8Y9P7"/>
<dbReference type="InterPro" id="IPR028082">
    <property type="entry name" value="Peripla_BP_I"/>
</dbReference>
<reference evidence="9" key="2">
    <citation type="journal article" date="2010" name="Science">
        <title>The genome of the Western clawed frog Xenopus tropicalis.</title>
        <authorList>
            <person name="Hellsten U."/>
            <person name="Harland R.M."/>
            <person name="Gilchrist M.J."/>
            <person name="Hendrix D."/>
            <person name="Jurka J."/>
            <person name="Kapitonov V."/>
            <person name="Ovcharenko I."/>
            <person name="Putnam N.H."/>
            <person name="Shu S."/>
            <person name="Taher L."/>
            <person name="Blitz I.L."/>
            <person name="Blumberg B."/>
            <person name="Dichmann D.S."/>
            <person name="Dubchak I."/>
            <person name="Amaya E."/>
            <person name="Detter J.C."/>
            <person name="Fletcher R."/>
            <person name="Gerhard D.S."/>
            <person name="Goodstein D."/>
            <person name="Graves T."/>
            <person name="Grigoriev I.V."/>
            <person name="Grimwood J."/>
            <person name="Kawashima T."/>
            <person name="Lindquist E."/>
            <person name="Lucas S.M."/>
            <person name="Mead P.E."/>
            <person name="Mitros T."/>
            <person name="Ogino H."/>
            <person name="Ohta Y."/>
            <person name="Poliakov A.V."/>
            <person name="Pollet N."/>
            <person name="Robert J."/>
            <person name="Salamov A."/>
            <person name="Sater A.K."/>
            <person name="Schmutz J."/>
            <person name="Terry A."/>
            <person name="Vize P.D."/>
            <person name="Warren W.C."/>
            <person name="Wells D."/>
            <person name="Wills A."/>
            <person name="Wilson R.K."/>
            <person name="Zimmerman L.B."/>
            <person name="Zorn A.M."/>
            <person name="Grainger R."/>
            <person name="Grammer T."/>
            <person name="Khokha M.K."/>
            <person name="Richardson P.M."/>
            <person name="Rokhsar D.S."/>
        </authorList>
    </citation>
    <scope>NUCLEOTIDE SEQUENCE [LARGE SCALE GENOMIC DNA]</scope>
    <source>
        <strain evidence="9">Nigerian</strain>
    </source>
</reference>
<feature type="domain" description="Receptor ligand binding region" evidence="8">
    <location>
        <begin position="79"/>
        <end position="126"/>
    </location>
</feature>
<dbReference type="InterPro" id="IPR000068">
    <property type="entry name" value="GPCR_3_Ca_sens_rcpt-rel"/>
</dbReference>
<dbReference type="EMBL" id="KV460371">
    <property type="protein sequence ID" value="OCA19737.1"/>
    <property type="molecule type" value="Genomic_DNA"/>
</dbReference>
<keyword evidence="6" id="KW-0325">Glycoprotein</keyword>
<keyword evidence="3" id="KW-1133">Transmembrane helix</keyword>